<comment type="caution">
    <text evidence="1">The sequence shown here is derived from an EMBL/GenBank/DDBJ whole genome shotgun (WGS) entry which is preliminary data.</text>
</comment>
<proteinExistence type="predicted"/>
<accession>A0ACC0TY44</accession>
<reference evidence="1" key="1">
    <citation type="submission" date="2021-03" db="EMBL/GenBank/DDBJ databases">
        <title>Evolutionary priming and transition to the ectomycorrhizal habit in an iconic lineage of mushroom-forming fungi: is preadaptation a requirement?</title>
        <authorList>
            <consortium name="DOE Joint Genome Institute"/>
            <person name="Looney B.P."/>
            <person name="Miyauchi S."/>
            <person name="Morin E."/>
            <person name="Drula E."/>
            <person name="Courty P.E."/>
            <person name="Chicoki N."/>
            <person name="Fauchery L."/>
            <person name="Kohler A."/>
            <person name="Kuo A."/>
            <person name="LaButti K."/>
            <person name="Pangilinan J."/>
            <person name="Lipzen A."/>
            <person name="Riley R."/>
            <person name="Andreopoulos W."/>
            <person name="He G."/>
            <person name="Johnson J."/>
            <person name="Barry K.W."/>
            <person name="Grigoriev I.V."/>
            <person name="Nagy L."/>
            <person name="Hibbett D."/>
            <person name="Henrissat B."/>
            <person name="Matheny P.B."/>
            <person name="Labbe J."/>
            <person name="Martin A.F."/>
        </authorList>
    </citation>
    <scope>NUCLEOTIDE SEQUENCE</scope>
    <source>
        <strain evidence="1">BPL698</strain>
    </source>
</reference>
<keyword evidence="2" id="KW-1185">Reference proteome</keyword>
<evidence type="ECO:0000313" key="1">
    <source>
        <dbReference type="EMBL" id="KAI9453367.1"/>
    </source>
</evidence>
<organism evidence="1 2">
    <name type="scientific">Russula earlei</name>
    <dbReference type="NCBI Taxonomy" id="71964"/>
    <lineage>
        <taxon>Eukaryota</taxon>
        <taxon>Fungi</taxon>
        <taxon>Dikarya</taxon>
        <taxon>Basidiomycota</taxon>
        <taxon>Agaricomycotina</taxon>
        <taxon>Agaricomycetes</taxon>
        <taxon>Russulales</taxon>
        <taxon>Russulaceae</taxon>
        <taxon>Russula</taxon>
    </lineage>
</organism>
<dbReference type="Proteomes" id="UP001207468">
    <property type="component" value="Unassembled WGS sequence"/>
</dbReference>
<dbReference type="EMBL" id="JAGFNK010000305">
    <property type="protein sequence ID" value="KAI9453367.1"/>
    <property type="molecule type" value="Genomic_DNA"/>
</dbReference>
<protein>
    <submittedName>
        <fullName evidence="1">Uncharacterized protein</fullName>
    </submittedName>
</protein>
<name>A0ACC0TY44_9AGAM</name>
<gene>
    <name evidence="1" type="ORF">F5148DRAFT_1233163</name>
</gene>
<evidence type="ECO:0000313" key="2">
    <source>
        <dbReference type="Proteomes" id="UP001207468"/>
    </source>
</evidence>
<feature type="non-terminal residue" evidence="1">
    <location>
        <position position="1"/>
    </location>
</feature>
<sequence length="90" mass="10123">LPISWTRVMPIPLLNLTAFLAVPADGPARLSDARFYHAPRSMRNAHNSQHSDPRRARIRGIQRHCRRPTTLSSVLLIMYDPTGACHLQVG</sequence>